<feature type="transmembrane region" description="Helical" evidence="1">
    <location>
        <begin position="70"/>
        <end position="88"/>
    </location>
</feature>
<reference evidence="3 4" key="1">
    <citation type="submission" date="2019-03" db="EMBL/GenBank/DDBJ databases">
        <title>Genomic Encyclopedia of Type Strains, Phase IV (KMG-IV): sequencing the most valuable type-strain genomes for metagenomic binning, comparative biology and taxonomic classification.</title>
        <authorList>
            <person name="Goeker M."/>
        </authorList>
    </citation>
    <scope>NUCLEOTIDE SEQUENCE [LARGE SCALE GENOMIC DNA]</scope>
    <source>
        <strain evidence="3 4">DSM 100013</strain>
    </source>
</reference>
<name>A0A4R2T4C7_9FIRM</name>
<accession>A0A4R2T4C7</accession>
<evidence type="ECO:0000256" key="1">
    <source>
        <dbReference type="SAM" id="Phobius"/>
    </source>
</evidence>
<keyword evidence="1" id="KW-0812">Transmembrane</keyword>
<protein>
    <submittedName>
        <fullName evidence="3">DDE family transposase</fullName>
    </submittedName>
</protein>
<evidence type="ECO:0000259" key="2">
    <source>
        <dbReference type="Pfam" id="PF13751"/>
    </source>
</evidence>
<comment type="caution">
    <text evidence="3">The sequence shown here is derived from an EMBL/GenBank/DDBJ whole genome shotgun (WGS) entry which is preliminary data.</text>
</comment>
<keyword evidence="1" id="KW-1133">Transmembrane helix</keyword>
<dbReference type="RefSeq" id="WP_213050200.1">
    <property type="nucleotide sequence ID" value="NZ_CP058648.1"/>
</dbReference>
<proteinExistence type="predicted"/>
<feature type="domain" description="Transposase DDE" evidence="2">
    <location>
        <begin position="5"/>
        <end position="78"/>
    </location>
</feature>
<dbReference type="AlphaFoldDB" id="A0A4R2T4C7"/>
<dbReference type="Proteomes" id="UP000295504">
    <property type="component" value="Unassembled WGS sequence"/>
</dbReference>
<sequence length="96" mass="10966">MNWCSSSNYGYTLKVNYKANPRKYGYPLRSSTEWKIQYNKRTSVERLNSRLNESLNVDNIRSKGIKKAKIHVLLNCISLIAGTIALNSSKKLKNVA</sequence>
<keyword evidence="1" id="KW-0472">Membrane</keyword>
<dbReference type="InterPro" id="IPR025668">
    <property type="entry name" value="Tnp_DDE_dom"/>
</dbReference>
<evidence type="ECO:0000313" key="3">
    <source>
        <dbReference type="EMBL" id="TCP97190.1"/>
    </source>
</evidence>
<gene>
    <name evidence="3" type="ORF">EDD79_104718</name>
</gene>
<keyword evidence="4" id="KW-1185">Reference proteome</keyword>
<evidence type="ECO:0000313" key="4">
    <source>
        <dbReference type="Proteomes" id="UP000295504"/>
    </source>
</evidence>
<organism evidence="3 4">
    <name type="scientific">Serpentinicella alkaliphila</name>
    <dbReference type="NCBI Taxonomy" id="1734049"/>
    <lineage>
        <taxon>Bacteria</taxon>
        <taxon>Bacillati</taxon>
        <taxon>Bacillota</taxon>
        <taxon>Clostridia</taxon>
        <taxon>Peptostreptococcales</taxon>
        <taxon>Natronincolaceae</taxon>
        <taxon>Serpentinicella</taxon>
    </lineage>
</organism>
<dbReference type="EMBL" id="SLYC01000047">
    <property type="protein sequence ID" value="TCP97190.1"/>
    <property type="molecule type" value="Genomic_DNA"/>
</dbReference>
<dbReference type="Pfam" id="PF13751">
    <property type="entry name" value="DDE_Tnp_1_6"/>
    <property type="match status" value="1"/>
</dbReference>